<dbReference type="GO" id="GO:0006310">
    <property type="term" value="P:DNA recombination"/>
    <property type="evidence" value="ECO:0007669"/>
    <property type="project" value="TreeGrafter"/>
</dbReference>
<dbReference type="PANTHER" id="PTHR30591">
    <property type="entry name" value="RECBCD ENZYME SUBUNIT RECC"/>
    <property type="match status" value="1"/>
</dbReference>
<evidence type="ECO:0000256" key="7">
    <source>
        <dbReference type="ARBA" id="ARBA00023125"/>
    </source>
</evidence>
<evidence type="ECO:0000259" key="9">
    <source>
        <dbReference type="Pfam" id="PF17946"/>
    </source>
</evidence>
<keyword evidence="2" id="KW-0547">Nucleotide-binding</keyword>
<keyword evidence="5" id="KW-0269">Exonuclease</keyword>
<sequence>MWSHDVVALQASQTTGIVDTEASRLAAAIDAQSNASANGSRTGHRIVEPSALESFVRDPLNAFVRSALGISTWRDQADDEPATIPLSLTKPQTTALLQDLASARLAGFSTEQWEQVQSRAGNIPVGQYGTPVATSTTARIDELLAHANNWGINLAQPEQFDIDIPYSGGVVSGSVVALPAQDNRIALVDLNVSAKDKDVRLHLAVQLLLLRAAGHLFVDGVALMYGSKTTAGAKSDAIVSHYVMLDPAIDQSAAQEKIASLALLFERALLQPFPLFGDTAKNVAEGEFDEAKKKFNTKISQDNKDSEGNRFSYISTKECLLFGVTPAFEEVYSIPGEVIDFFSDFFATIPLQNDEALAELDLKPKQIKPPNGGDSRKRYLFS</sequence>
<accession>A0A6J6H7P4</accession>
<evidence type="ECO:0000256" key="2">
    <source>
        <dbReference type="ARBA" id="ARBA00022741"/>
    </source>
</evidence>
<keyword evidence="4" id="KW-0378">Hydrolase</keyword>
<dbReference type="GO" id="GO:0006281">
    <property type="term" value="P:DNA repair"/>
    <property type="evidence" value="ECO:0007669"/>
    <property type="project" value="UniProtKB-KW"/>
</dbReference>
<evidence type="ECO:0000256" key="4">
    <source>
        <dbReference type="ARBA" id="ARBA00022801"/>
    </source>
</evidence>
<dbReference type="GO" id="GO:0004527">
    <property type="term" value="F:exonuclease activity"/>
    <property type="evidence" value="ECO:0007669"/>
    <property type="project" value="UniProtKB-KW"/>
</dbReference>
<evidence type="ECO:0000256" key="1">
    <source>
        <dbReference type="ARBA" id="ARBA00022722"/>
    </source>
</evidence>
<keyword evidence="6" id="KW-0067">ATP-binding</keyword>
<dbReference type="EMBL" id="CAEZUL010000159">
    <property type="protein sequence ID" value="CAB4607789.1"/>
    <property type="molecule type" value="Genomic_DNA"/>
</dbReference>
<feature type="domain" description="RecC C-terminal" evidence="9">
    <location>
        <begin position="47"/>
        <end position="285"/>
    </location>
</feature>
<name>A0A6J6H7P4_9ZZZZ</name>
<proteinExistence type="predicted"/>
<keyword evidence="3" id="KW-0227">DNA damage</keyword>
<dbReference type="Pfam" id="PF17946">
    <property type="entry name" value="RecC_C"/>
    <property type="match status" value="1"/>
</dbReference>
<evidence type="ECO:0000313" key="10">
    <source>
        <dbReference type="EMBL" id="CAB4607789.1"/>
    </source>
</evidence>
<protein>
    <submittedName>
        <fullName evidence="10">Unannotated protein</fullName>
    </submittedName>
</protein>
<dbReference type="GO" id="GO:0003677">
    <property type="term" value="F:DNA binding"/>
    <property type="evidence" value="ECO:0007669"/>
    <property type="project" value="UniProtKB-KW"/>
</dbReference>
<gene>
    <name evidence="10" type="ORF">UFOPK1808_01173</name>
</gene>
<dbReference type="PANTHER" id="PTHR30591:SF1">
    <property type="entry name" value="RECBCD ENZYME SUBUNIT RECC"/>
    <property type="match status" value="1"/>
</dbReference>
<evidence type="ECO:0000256" key="8">
    <source>
        <dbReference type="ARBA" id="ARBA00023204"/>
    </source>
</evidence>
<evidence type="ECO:0000256" key="6">
    <source>
        <dbReference type="ARBA" id="ARBA00022840"/>
    </source>
</evidence>
<keyword evidence="1" id="KW-0540">Nuclease</keyword>
<dbReference type="InterPro" id="IPR041500">
    <property type="entry name" value="RecC_C"/>
</dbReference>
<organism evidence="10">
    <name type="scientific">freshwater metagenome</name>
    <dbReference type="NCBI Taxonomy" id="449393"/>
    <lineage>
        <taxon>unclassified sequences</taxon>
        <taxon>metagenomes</taxon>
        <taxon>ecological metagenomes</taxon>
    </lineage>
</organism>
<keyword evidence="7" id="KW-0238">DNA-binding</keyword>
<keyword evidence="8" id="KW-0234">DNA repair</keyword>
<dbReference type="SUPFAM" id="SSF52980">
    <property type="entry name" value="Restriction endonuclease-like"/>
    <property type="match status" value="1"/>
</dbReference>
<dbReference type="GO" id="GO:0005524">
    <property type="term" value="F:ATP binding"/>
    <property type="evidence" value="ECO:0007669"/>
    <property type="project" value="UniProtKB-KW"/>
</dbReference>
<dbReference type="InterPro" id="IPR011335">
    <property type="entry name" value="Restrct_endonuc-II-like"/>
</dbReference>
<dbReference type="AlphaFoldDB" id="A0A6J6H7P4"/>
<evidence type="ECO:0000256" key="3">
    <source>
        <dbReference type="ARBA" id="ARBA00022763"/>
    </source>
</evidence>
<reference evidence="10" key="1">
    <citation type="submission" date="2020-05" db="EMBL/GenBank/DDBJ databases">
        <authorList>
            <person name="Chiriac C."/>
            <person name="Salcher M."/>
            <person name="Ghai R."/>
            <person name="Kavagutti S V."/>
        </authorList>
    </citation>
    <scope>NUCLEOTIDE SEQUENCE</scope>
</reference>
<evidence type="ECO:0000256" key="5">
    <source>
        <dbReference type="ARBA" id="ARBA00022839"/>
    </source>
</evidence>